<dbReference type="AlphaFoldDB" id="A0A6A3NFH1"/>
<protein>
    <submittedName>
        <fullName evidence="1">Uncharacterized protein</fullName>
    </submittedName>
</protein>
<organism evidence="1 2">
    <name type="scientific">Phytophthora rubi</name>
    <dbReference type="NCBI Taxonomy" id="129364"/>
    <lineage>
        <taxon>Eukaryota</taxon>
        <taxon>Sar</taxon>
        <taxon>Stramenopiles</taxon>
        <taxon>Oomycota</taxon>
        <taxon>Peronosporomycetes</taxon>
        <taxon>Peronosporales</taxon>
        <taxon>Peronosporaceae</taxon>
        <taxon>Phytophthora</taxon>
    </lineage>
</organism>
<name>A0A6A3NFH1_9STRA</name>
<reference evidence="1 2" key="1">
    <citation type="submission" date="2018-09" db="EMBL/GenBank/DDBJ databases">
        <title>Genomic investigation of the strawberry pathogen Phytophthora fragariae indicates pathogenicity is determined by transcriptional variation in three key races.</title>
        <authorList>
            <person name="Adams T.M."/>
            <person name="Armitage A.D."/>
            <person name="Sobczyk M.K."/>
            <person name="Bates H.J."/>
            <person name="Dunwell J.M."/>
            <person name="Nellist C.F."/>
            <person name="Harrison R.J."/>
        </authorList>
    </citation>
    <scope>NUCLEOTIDE SEQUENCE [LARGE SCALE GENOMIC DNA]</scope>
    <source>
        <strain evidence="1 2">SCRP324</strain>
    </source>
</reference>
<sequence>MGIAILDVVHEVTAYPEEDSKIRSLATRKCRGGNVANALVTEPSSLAVGSAEWKFVFQPLAARWCVPSYTLGADGLGVSTDPAT</sequence>
<dbReference type="InterPro" id="IPR029056">
    <property type="entry name" value="Ribokinase-like"/>
</dbReference>
<evidence type="ECO:0000313" key="2">
    <source>
        <dbReference type="Proteomes" id="UP000435112"/>
    </source>
</evidence>
<gene>
    <name evidence="1" type="ORF">PR002_g5693</name>
</gene>
<dbReference type="Gene3D" id="3.40.1190.20">
    <property type="match status" value="1"/>
</dbReference>
<dbReference type="Proteomes" id="UP000435112">
    <property type="component" value="Unassembled WGS sequence"/>
</dbReference>
<evidence type="ECO:0000313" key="1">
    <source>
        <dbReference type="EMBL" id="KAE9039071.1"/>
    </source>
</evidence>
<accession>A0A6A3NFH1</accession>
<dbReference type="OrthoDB" id="204058at2759"/>
<comment type="caution">
    <text evidence="1">The sequence shown here is derived from an EMBL/GenBank/DDBJ whole genome shotgun (WGS) entry which is preliminary data.</text>
</comment>
<dbReference type="EMBL" id="QXFU01000245">
    <property type="protein sequence ID" value="KAE9039071.1"/>
    <property type="molecule type" value="Genomic_DNA"/>
</dbReference>
<proteinExistence type="predicted"/>